<organism evidence="8 9">
    <name type="scientific">Karstenula rhodostoma CBS 690.94</name>
    <dbReference type="NCBI Taxonomy" id="1392251"/>
    <lineage>
        <taxon>Eukaryota</taxon>
        <taxon>Fungi</taxon>
        <taxon>Dikarya</taxon>
        <taxon>Ascomycota</taxon>
        <taxon>Pezizomycotina</taxon>
        <taxon>Dothideomycetes</taxon>
        <taxon>Pleosporomycetidae</taxon>
        <taxon>Pleosporales</taxon>
        <taxon>Massarineae</taxon>
        <taxon>Didymosphaeriaceae</taxon>
        <taxon>Karstenula</taxon>
    </lineage>
</organism>
<feature type="transmembrane region" description="Helical" evidence="6">
    <location>
        <begin position="47"/>
        <end position="69"/>
    </location>
</feature>
<dbReference type="InterPro" id="IPR049326">
    <property type="entry name" value="Rhodopsin_dom_fungi"/>
</dbReference>
<dbReference type="PANTHER" id="PTHR33048:SF163">
    <property type="entry name" value="INTEGRAL MEMBRANE PROTEIN (AFU_ORTHOLOGUE AFUA_8G05510)"/>
    <property type="match status" value="1"/>
</dbReference>
<comment type="similarity">
    <text evidence="5">Belongs to the SAT4 family.</text>
</comment>
<evidence type="ECO:0000313" key="9">
    <source>
        <dbReference type="Proteomes" id="UP000799764"/>
    </source>
</evidence>
<feature type="transmembrane region" description="Helical" evidence="6">
    <location>
        <begin position="89"/>
        <end position="114"/>
    </location>
</feature>
<evidence type="ECO:0000256" key="3">
    <source>
        <dbReference type="ARBA" id="ARBA00022989"/>
    </source>
</evidence>
<sequence length="364" mass="40908">MMAGEHHSDRSGTGKVVNITSTILMTFFGMWRLIVRFRINPRLGWSDYWIVLALLSAEIGHGWALASLYSGEGRLDVDINIEIKARVRFLTFIGGAFNTYAVGFAKLSICAYLLGLNFSHIYRRFVYSSIMIILICNFTLPMMSHWVSCRPVQASWDVRIKSPDCWPVTFKTTVAYIQGGSNVVTDLLYAAAPIIYLRRIHLSRYTKWGVRLVFLMALFGTAVSIAKIYQFGYLLLKVKTDTVYHTVTTTALSVSENSLCIIVACLPPLRRTFDDLLKKVLPRRVLQSIGALNSRPGYDLPTIYTTKINSDGEHSHNIPSDKDYVEGIHGRIICRSPKSVACEERVAAVFGKSRGKYCAIRGRG</sequence>
<feature type="transmembrane region" description="Helical" evidence="6">
    <location>
        <begin position="176"/>
        <end position="196"/>
    </location>
</feature>
<reference evidence="8" key="1">
    <citation type="journal article" date="2020" name="Stud. Mycol.">
        <title>101 Dothideomycetes genomes: a test case for predicting lifestyles and emergence of pathogens.</title>
        <authorList>
            <person name="Haridas S."/>
            <person name="Albert R."/>
            <person name="Binder M."/>
            <person name="Bloem J."/>
            <person name="Labutti K."/>
            <person name="Salamov A."/>
            <person name="Andreopoulos B."/>
            <person name="Baker S."/>
            <person name="Barry K."/>
            <person name="Bills G."/>
            <person name="Bluhm B."/>
            <person name="Cannon C."/>
            <person name="Castanera R."/>
            <person name="Culley D."/>
            <person name="Daum C."/>
            <person name="Ezra D."/>
            <person name="Gonzalez J."/>
            <person name="Henrissat B."/>
            <person name="Kuo A."/>
            <person name="Liang C."/>
            <person name="Lipzen A."/>
            <person name="Lutzoni F."/>
            <person name="Magnuson J."/>
            <person name="Mondo S."/>
            <person name="Nolan M."/>
            <person name="Ohm R."/>
            <person name="Pangilinan J."/>
            <person name="Park H.-J."/>
            <person name="Ramirez L."/>
            <person name="Alfaro M."/>
            <person name="Sun H."/>
            <person name="Tritt A."/>
            <person name="Yoshinaga Y."/>
            <person name="Zwiers L.-H."/>
            <person name="Turgeon B."/>
            <person name="Goodwin S."/>
            <person name="Spatafora J."/>
            <person name="Crous P."/>
            <person name="Grigoriev I."/>
        </authorList>
    </citation>
    <scope>NUCLEOTIDE SEQUENCE</scope>
    <source>
        <strain evidence="8">CBS 690.94</strain>
    </source>
</reference>
<proteinExistence type="inferred from homology"/>
<protein>
    <recommendedName>
        <fullName evidence="7">Rhodopsin domain-containing protein</fullName>
    </recommendedName>
</protein>
<feature type="transmembrane region" description="Helical" evidence="6">
    <location>
        <begin position="126"/>
        <end position="147"/>
    </location>
</feature>
<evidence type="ECO:0000313" key="8">
    <source>
        <dbReference type="EMBL" id="KAF2441312.1"/>
    </source>
</evidence>
<dbReference type="Pfam" id="PF20684">
    <property type="entry name" value="Fung_rhodopsin"/>
    <property type="match status" value="1"/>
</dbReference>
<name>A0A9P4PCG6_9PLEO</name>
<evidence type="ECO:0000256" key="6">
    <source>
        <dbReference type="SAM" id="Phobius"/>
    </source>
</evidence>
<keyword evidence="9" id="KW-1185">Reference proteome</keyword>
<dbReference type="Proteomes" id="UP000799764">
    <property type="component" value="Unassembled WGS sequence"/>
</dbReference>
<evidence type="ECO:0000256" key="1">
    <source>
        <dbReference type="ARBA" id="ARBA00004141"/>
    </source>
</evidence>
<keyword evidence="4 6" id="KW-0472">Membrane</keyword>
<feature type="transmembrane region" description="Helical" evidence="6">
    <location>
        <begin position="249"/>
        <end position="269"/>
    </location>
</feature>
<dbReference type="GO" id="GO:0016020">
    <property type="term" value="C:membrane"/>
    <property type="evidence" value="ECO:0007669"/>
    <property type="project" value="UniProtKB-SubCell"/>
</dbReference>
<dbReference type="EMBL" id="MU001506">
    <property type="protein sequence ID" value="KAF2441312.1"/>
    <property type="molecule type" value="Genomic_DNA"/>
</dbReference>
<feature type="transmembrane region" description="Helical" evidence="6">
    <location>
        <begin position="16"/>
        <end position="35"/>
    </location>
</feature>
<comment type="subcellular location">
    <subcellularLocation>
        <location evidence="1">Membrane</location>
        <topology evidence="1">Multi-pass membrane protein</topology>
    </subcellularLocation>
</comment>
<evidence type="ECO:0000256" key="5">
    <source>
        <dbReference type="ARBA" id="ARBA00038359"/>
    </source>
</evidence>
<dbReference type="OrthoDB" id="4682787at2759"/>
<dbReference type="AlphaFoldDB" id="A0A9P4PCG6"/>
<evidence type="ECO:0000256" key="4">
    <source>
        <dbReference type="ARBA" id="ARBA00023136"/>
    </source>
</evidence>
<dbReference type="InterPro" id="IPR052337">
    <property type="entry name" value="SAT4-like"/>
</dbReference>
<dbReference type="PANTHER" id="PTHR33048">
    <property type="entry name" value="PTH11-LIKE INTEGRAL MEMBRANE PROTEIN (AFU_ORTHOLOGUE AFUA_5G11245)"/>
    <property type="match status" value="1"/>
</dbReference>
<accession>A0A9P4PCG6</accession>
<feature type="transmembrane region" description="Helical" evidence="6">
    <location>
        <begin position="208"/>
        <end position="229"/>
    </location>
</feature>
<comment type="caution">
    <text evidence="8">The sequence shown here is derived from an EMBL/GenBank/DDBJ whole genome shotgun (WGS) entry which is preliminary data.</text>
</comment>
<evidence type="ECO:0000259" key="7">
    <source>
        <dbReference type="Pfam" id="PF20684"/>
    </source>
</evidence>
<keyword evidence="2 6" id="KW-0812">Transmembrane</keyword>
<evidence type="ECO:0000256" key="2">
    <source>
        <dbReference type="ARBA" id="ARBA00022692"/>
    </source>
</evidence>
<gene>
    <name evidence="8" type="ORF">P171DRAFT_434975</name>
</gene>
<feature type="domain" description="Rhodopsin" evidence="7">
    <location>
        <begin position="31"/>
        <end position="273"/>
    </location>
</feature>
<keyword evidence="3 6" id="KW-1133">Transmembrane helix</keyword>